<dbReference type="InterPro" id="IPR027417">
    <property type="entry name" value="P-loop_NTPase"/>
</dbReference>
<reference evidence="7" key="1">
    <citation type="submission" date="2025-08" db="UniProtKB">
        <authorList>
            <consortium name="RefSeq"/>
        </authorList>
    </citation>
    <scope>IDENTIFICATION</scope>
</reference>
<feature type="region of interest" description="Disordered" evidence="3">
    <location>
        <begin position="454"/>
        <end position="504"/>
    </location>
</feature>
<keyword evidence="6" id="KW-1185">Reference proteome</keyword>
<feature type="domain" description="Nephrocystin 3-like N-terminal" evidence="4">
    <location>
        <begin position="374"/>
        <end position="452"/>
    </location>
</feature>
<dbReference type="InterPro" id="IPR001680">
    <property type="entry name" value="WD40_rpt"/>
</dbReference>
<dbReference type="SUPFAM" id="SSF52540">
    <property type="entry name" value="P-loop containing nucleoside triphosphate hydrolases"/>
    <property type="match status" value="1"/>
</dbReference>
<dbReference type="InterPro" id="IPR015943">
    <property type="entry name" value="WD40/YVTN_repeat-like_dom_sf"/>
</dbReference>
<gene>
    <name evidence="7" type="primary">LOC103360810</name>
</gene>
<dbReference type="Pfam" id="PF24883">
    <property type="entry name" value="NPHP3_N"/>
    <property type="match status" value="1"/>
</dbReference>
<evidence type="ECO:0000259" key="4">
    <source>
        <dbReference type="Pfam" id="PF24883"/>
    </source>
</evidence>
<dbReference type="SUPFAM" id="SSF50998">
    <property type="entry name" value="Quinoprotein alcohol dehydrogenase-like"/>
    <property type="match status" value="2"/>
</dbReference>
<dbReference type="Gene3D" id="2.130.10.10">
    <property type="entry name" value="YVTN repeat-like/Quinoprotein amine dehydrogenase"/>
    <property type="match status" value="2"/>
</dbReference>
<keyword evidence="1" id="KW-0853">WD repeat</keyword>
<dbReference type="InterPro" id="IPR052752">
    <property type="entry name" value="NACHT-WD_repeat"/>
</dbReference>
<feature type="region of interest" description="Disordered" evidence="3">
    <location>
        <begin position="245"/>
        <end position="266"/>
    </location>
</feature>
<organism evidence="6 7">
    <name type="scientific">Stegastes partitus</name>
    <name type="common">bicolor damselfish</name>
    <dbReference type="NCBI Taxonomy" id="144197"/>
    <lineage>
        <taxon>Eukaryota</taxon>
        <taxon>Metazoa</taxon>
        <taxon>Chordata</taxon>
        <taxon>Craniata</taxon>
        <taxon>Vertebrata</taxon>
        <taxon>Euteleostomi</taxon>
        <taxon>Actinopterygii</taxon>
        <taxon>Neopterygii</taxon>
        <taxon>Teleostei</taxon>
        <taxon>Neoteleostei</taxon>
        <taxon>Acanthomorphata</taxon>
        <taxon>Ovalentaria</taxon>
        <taxon>Pomacentridae</taxon>
        <taxon>Stegastes</taxon>
    </lineage>
</organism>
<dbReference type="PANTHER" id="PTHR19871:SF29">
    <property type="entry name" value="NACHT AND WD REPEAT DOMAIN-CONTAINING PROTEIN 2-LIKE"/>
    <property type="match status" value="1"/>
</dbReference>
<dbReference type="InterPro" id="IPR011047">
    <property type="entry name" value="Quinoprotein_ADH-like_sf"/>
</dbReference>
<evidence type="ECO:0000313" key="6">
    <source>
        <dbReference type="Proteomes" id="UP000694891"/>
    </source>
</evidence>
<dbReference type="RefSeq" id="XP_008284935.1">
    <property type="nucleotide sequence ID" value="XM_008286713.1"/>
</dbReference>
<proteinExistence type="predicted"/>
<feature type="domain" description="NWD1/2-like winged helix-turn-helix" evidence="5">
    <location>
        <begin position="691"/>
        <end position="800"/>
    </location>
</feature>
<accession>A0A9Y4JYM0</accession>
<evidence type="ECO:0000259" key="5">
    <source>
        <dbReference type="Pfam" id="PF25469"/>
    </source>
</evidence>
<dbReference type="GeneID" id="103360810"/>
<name>A0A9Y4JYM0_9TELE</name>
<dbReference type="PANTHER" id="PTHR19871">
    <property type="entry name" value="BETA TRANSDUCIN-RELATED PROTEIN"/>
    <property type="match status" value="1"/>
</dbReference>
<dbReference type="InterPro" id="IPR056884">
    <property type="entry name" value="NPHP3-like_N"/>
</dbReference>
<keyword evidence="2" id="KW-0677">Repeat</keyword>
<evidence type="ECO:0000256" key="1">
    <source>
        <dbReference type="ARBA" id="ARBA00022574"/>
    </source>
</evidence>
<dbReference type="Proteomes" id="UP000694891">
    <property type="component" value="Unplaced"/>
</dbReference>
<protein>
    <submittedName>
        <fullName evidence="7">Leucine-rich repeat and WD repeat-containing protein KIAA1239</fullName>
    </submittedName>
</protein>
<evidence type="ECO:0000256" key="3">
    <source>
        <dbReference type="SAM" id="MobiDB-lite"/>
    </source>
</evidence>
<dbReference type="SMART" id="SM00320">
    <property type="entry name" value="WD40"/>
    <property type="match status" value="5"/>
</dbReference>
<sequence>MHSGGKQIDRSASHPSCSSSCVKIYLCSNPEDSVVERRALRENVFPRFREHCRHSLGLEVRVIDPFESSDPRHWPDESSRQQLIQECRENSAGPFLLALVGHQYGPASLATQVEVSEYQLLLQESQQAGVSTQELEKVYQRDESSVPASYCLRPPRRYTFSLQTEVKEEEQNKTEAKDAELRKVFQTAVSLCVHSDLMTPEKAKGYYRSALDADLRFALDNRPDNNMVRRCLVYVHKVINARGERDKSETNLQLQPKSEFETSDQAALRKTPTSDELLSELRDVFLPALVTSSKLLVYATTTECDRRHGYTTTRRRGYVERLCQQVYSDLVGLMDDLNISEDCDLGDALSREEAEQKELCDILARFYDVHQPEEEKVRAYVEQRDQQRPLVVMGGPCTGKTVLLAHCTQQIKSWLSDSDPVVIGYFCNLSINTSPKHLLSSLCYQIVCRYHTDSSSKQDPSFNPSADPDSLRCITNPREDKTSCSPTSVLDSHHEPTKEQNLNISCPDPRGFTSDIIKPDVCLSELKEHLSSLFTLLPSTKRPLILFLDGLDQLENNFGPQIIKSLPSSLPPGVKLILTVSSNRKHLLQVIKLHYPQGGPPQCVSEGDGEVSGYVCVQLGLVDRKQCVKMLTSLLRGSGRRVTSGQQALVNQALTSCCLPLYARLLHAHASLWHSDSDVTESSLPDGIHSSISFLLDHLEQIHGSTLMARAVSYLTLSRTGLSEVELVDLLSSQDEVLAEHVCPSEGAQSKMRIPQVDVERLLLDLKGFLMKRKVADSQVLFWVSRHFKLVVAKRYLGSHEVRRKIHSEMVDYFSGRWACGSEEPLLVNQTSRLNKALNVDTDRQPTSQPFVFPSSKDVGRVNMRKVLELPYHLEQSGRWEELEQGLLMSLGFHQAMVQAGLLGDLVAMLEPDEGSFPYQFLRERLLLASTLKSSACFLQSSPLQLLTVMETSLLPYLDVFPALECYVREIRKERRCRERGLGTAICPSPSTVLPVQYIKCYNKTKDACVTETAATECGIVAETLDDGSAWILSDSGRDIVKLSLSCKQEELKFAGVKSSNQFLLLSTQCNKLFVWDVAGPEMLVEVKAHLKKDFECSQTPNKIEGFAACQKKLFLWWKDESFVSVFDMSSETLTHFQCQGSVTCLALSSDGFFMFCGRDEGTVSIFDIKAGSLLGTCSNSNHSAVTSIILCEDKREMACIDRNGNVSLWDVAAKLQPPRLVKENFNRGESNNILSMDHSEEINTLLVCQANQVSLWDTCNWELWDQFLAPKGKAFTQAVLSQDGHLFLALLDTCSLVLVWMVSTGECVLSLETTKQPRTLFRMSSDVICVHQNGCLTAWDSEMIDAAGTAPKMGCGVKEVVVEKTGAWFYTADGSETVWRWSSDTGFPHDSFLHDSPVEKVQLSLNSIHLVSLSAGDIYVWLTETGENVVRISGSRATNILIAPNSKIGVSISKRGLSRVWKMAHGGIVCSIHPYLSDAQVSPESTYLIGRCDGDLLAASLWSGSISKRFSCVESSEQVIAFQTLTEHPDFVVVMAASGAVYTWKVAEETVCRHFQLPYTFHCQPQDFQMSSDGSYALLSTDNGTINLLDLSQVRLCSFKAEGPVIKACLDKTGCYAAYVSLPPILENSCTCYLHAKPVLTVTRLSDGERIGSVRLSKNPLTVVYEWQCVFVGFEDGSVGVYSVSDDVIDGEELVSNRESLNGQMKQCPFDRASFSWFPRASPNITWP</sequence>
<dbReference type="InterPro" id="IPR057588">
    <property type="entry name" value="NWD1/2-like_WH"/>
</dbReference>
<evidence type="ECO:0000313" key="7">
    <source>
        <dbReference type="RefSeq" id="XP_008284935.1"/>
    </source>
</evidence>
<dbReference type="Pfam" id="PF25469">
    <property type="entry name" value="WHD_NWD1"/>
    <property type="match status" value="1"/>
</dbReference>
<dbReference type="Gene3D" id="3.40.50.300">
    <property type="entry name" value="P-loop containing nucleotide triphosphate hydrolases"/>
    <property type="match status" value="1"/>
</dbReference>
<evidence type="ECO:0000256" key="2">
    <source>
        <dbReference type="ARBA" id="ARBA00022737"/>
    </source>
</evidence>